<dbReference type="EMBL" id="VOSC01000019">
    <property type="protein sequence ID" value="TXE11853.1"/>
    <property type="molecule type" value="Genomic_DNA"/>
</dbReference>
<name>A0A5C7AVY8_9FLAO</name>
<keyword evidence="3" id="KW-1185">Reference proteome</keyword>
<dbReference type="OrthoDB" id="67652at2"/>
<evidence type="ECO:0000313" key="3">
    <source>
        <dbReference type="Proteomes" id="UP000321790"/>
    </source>
</evidence>
<reference evidence="3" key="1">
    <citation type="submission" date="2019-08" db="EMBL/GenBank/DDBJ databases">
        <title>Seonamhaeicola sediminis sp. nov., isolated from marine sediment.</title>
        <authorList>
            <person name="Cao W.R."/>
        </authorList>
    </citation>
    <scope>NUCLEOTIDE SEQUENCE [LARGE SCALE GENOMIC DNA]</scope>
    <source>
        <strain evidence="3">Gy8</strain>
    </source>
</reference>
<sequence length="243" mass="29177">MALNYNPVYISHFIFKGKDSLRIDFKYNYEIKKIVKLLKDVRWSNEYACWYVINENDNLEKLKLLFKDFKNVEYLEKGLSVKSIQYYSVFISYSFKNSEFAKKVNASLKAFGIKTFLWEIDAPNGKRLREIMSDKIIEFDKLLFITSENSIKSEACQFELLNARLKQDMLWETVLFPMHIDNFLFNLKKEDVRPIEKREEIWENITELKNINSADFTFFDEDEFDNDIFNTKIRKFVNDLKKS</sequence>
<gene>
    <name evidence="2" type="ORF">FUA26_07255</name>
</gene>
<protein>
    <submittedName>
        <fullName evidence="2">TIR domain-containing protein</fullName>
    </submittedName>
</protein>
<dbReference type="InterPro" id="IPR000157">
    <property type="entry name" value="TIR_dom"/>
</dbReference>
<dbReference type="RefSeq" id="WP_147133691.1">
    <property type="nucleotide sequence ID" value="NZ_VOSC01000019.1"/>
</dbReference>
<organism evidence="2 3">
    <name type="scientific">Seonamhaeicola algicola</name>
    <dbReference type="NCBI Taxonomy" id="1719036"/>
    <lineage>
        <taxon>Bacteria</taxon>
        <taxon>Pseudomonadati</taxon>
        <taxon>Bacteroidota</taxon>
        <taxon>Flavobacteriia</taxon>
        <taxon>Flavobacteriales</taxon>
        <taxon>Flavobacteriaceae</taxon>
    </lineage>
</organism>
<evidence type="ECO:0000259" key="1">
    <source>
        <dbReference type="PROSITE" id="PS50104"/>
    </source>
</evidence>
<dbReference type="AlphaFoldDB" id="A0A5C7AVY8"/>
<dbReference type="SUPFAM" id="SSF52200">
    <property type="entry name" value="Toll/Interleukin receptor TIR domain"/>
    <property type="match status" value="1"/>
</dbReference>
<accession>A0A5C7AVY8</accession>
<dbReference type="Proteomes" id="UP000321790">
    <property type="component" value="Unassembled WGS sequence"/>
</dbReference>
<dbReference type="PROSITE" id="PS50104">
    <property type="entry name" value="TIR"/>
    <property type="match status" value="1"/>
</dbReference>
<feature type="domain" description="TIR" evidence="1">
    <location>
        <begin position="85"/>
        <end position="209"/>
    </location>
</feature>
<evidence type="ECO:0000313" key="2">
    <source>
        <dbReference type="EMBL" id="TXE11853.1"/>
    </source>
</evidence>
<dbReference type="Pfam" id="PF13676">
    <property type="entry name" value="TIR_2"/>
    <property type="match status" value="1"/>
</dbReference>
<proteinExistence type="predicted"/>
<comment type="caution">
    <text evidence="2">The sequence shown here is derived from an EMBL/GenBank/DDBJ whole genome shotgun (WGS) entry which is preliminary data.</text>
</comment>
<dbReference type="InterPro" id="IPR035897">
    <property type="entry name" value="Toll_tir_struct_dom_sf"/>
</dbReference>
<dbReference type="GO" id="GO:0007165">
    <property type="term" value="P:signal transduction"/>
    <property type="evidence" value="ECO:0007669"/>
    <property type="project" value="InterPro"/>
</dbReference>
<dbReference type="Gene3D" id="3.40.50.10140">
    <property type="entry name" value="Toll/interleukin-1 receptor homology (TIR) domain"/>
    <property type="match status" value="1"/>
</dbReference>